<evidence type="ECO:0000313" key="3">
    <source>
        <dbReference type="Proteomes" id="UP000324897"/>
    </source>
</evidence>
<dbReference type="Pfam" id="PF00450">
    <property type="entry name" value="Peptidase_S10"/>
    <property type="match status" value="1"/>
</dbReference>
<evidence type="ECO:0008006" key="4">
    <source>
        <dbReference type="Google" id="ProtNLM"/>
    </source>
</evidence>
<evidence type="ECO:0000256" key="1">
    <source>
        <dbReference type="ARBA" id="ARBA00009431"/>
    </source>
</evidence>
<comment type="similarity">
    <text evidence="1">Belongs to the peptidase S10 family.</text>
</comment>
<evidence type="ECO:0000313" key="2">
    <source>
        <dbReference type="EMBL" id="TVU49525.1"/>
    </source>
</evidence>
<gene>
    <name evidence="2" type="ORF">EJB05_00838</name>
</gene>
<name>A0A5J9WNR2_9POAL</name>
<reference evidence="2 3" key="1">
    <citation type="journal article" date="2019" name="Sci. Rep.">
        <title>A high-quality genome of Eragrostis curvula grass provides insights into Poaceae evolution and supports new strategies to enhance forage quality.</title>
        <authorList>
            <person name="Carballo J."/>
            <person name="Santos B.A.C.M."/>
            <person name="Zappacosta D."/>
            <person name="Garbus I."/>
            <person name="Selva J.P."/>
            <person name="Gallo C.A."/>
            <person name="Diaz A."/>
            <person name="Albertini E."/>
            <person name="Caccamo M."/>
            <person name="Echenique V."/>
        </authorList>
    </citation>
    <scope>NUCLEOTIDE SEQUENCE [LARGE SCALE GENOMIC DNA]</scope>
    <source>
        <strain evidence="3">cv. Victoria</strain>
        <tissue evidence="2">Leaf</tissue>
    </source>
</reference>
<dbReference type="Gene3D" id="3.40.50.1820">
    <property type="entry name" value="alpha/beta hydrolase"/>
    <property type="match status" value="1"/>
</dbReference>
<dbReference type="GO" id="GO:0004185">
    <property type="term" value="F:serine-type carboxypeptidase activity"/>
    <property type="evidence" value="ECO:0007669"/>
    <property type="project" value="InterPro"/>
</dbReference>
<dbReference type="InterPro" id="IPR001563">
    <property type="entry name" value="Peptidase_S10"/>
</dbReference>
<dbReference type="InterPro" id="IPR029058">
    <property type="entry name" value="AB_hydrolase_fold"/>
</dbReference>
<dbReference type="Proteomes" id="UP000324897">
    <property type="component" value="Chromosome 6"/>
</dbReference>
<keyword evidence="3" id="KW-1185">Reference proteome</keyword>
<comment type="caution">
    <text evidence="2">The sequence shown here is derived from an EMBL/GenBank/DDBJ whole genome shotgun (WGS) entry which is preliminary data.</text>
</comment>
<accession>A0A5J9WNR2</accession>
<dbReference type="Gramene" id="TVU49525">
    <property type="protein sequence ID" value="TVU49525"/>
    <property type="gene ID" value="EJB05_00838"/>
</dbReference>
<dbReference type="AlphaFoldDB" id="A0A5J9WNR2"/>
<dbReference type="OrthoDB" id="783991at2759"/>
<dbReference type="SUPFAM" id="SSF53474">
    <property type="entry name" value="alpha/beta-Hydrolases"/>
    <property type="match status" value="1"/>
</dbReference>
<dbReference type="GO" id="GO:0006508">
    <property type="term" value="P:proteolysis"/>
    <property type="evidence" value="ECO:0007669"/>
    <property type="project" value="InterPro"/>
</dbReference>
<dbReference type="EMBL" id="RWGY01000002">
    <property type="protein sequence ID" value="TVU49525.1"/>
    <property type="molecule type" value="Genomic_DNA"/>
</dbReference>
<protein>
    <recommendedName>
        <fullName evidence="4">Carboxypeptidase</fullName>
    </recommendedName>
</protein>
<sequence>MDMDWMKEHPQFVSNSLYIGGESYSGIVIPSLVLEMDKLI</sequence>
<organism evidence="2 3">
    <name type="scientific">Eragrostis curvula</name>
    <name type="common">weeping love grass</name>
    <dbReference type="NCBI Taxonomy" id="38414"/>
    <lineage>
        <taxon>Eukaryota</taxon>
        <taxon>Viridiplantae</taxon>
        <taxon>Streptophyta</taxon>
        <taxon>Embryophyta</taxon>
        <taxon>Tracheophyta</taxon>
        <taxon>Spermatophyta</taxon>
        <taxon>Magnoliopsida</taxon>
        <taxon>Liliopsida</taxon>
        <taxon>Poales</taxon>
        <taxon>Poaceae</taxon>
        <taxon>PACMAD clade</taxon>
        <taxon>Chloridoideae</taxon>
        <taxon>Eragrostideae</taxon>
        <taxon>Eragrostidinae</taxon>
        <taxon>Eragrostis</taxon>
    </lineage>
</organism>
<feature type="non-terminal residue" evidence="2">
    <location>
        <position position="40"/>
    </location>
</feature>
<feature type="non-terminal residue" evidence="2">
    <location>
        <position position="1"/>
    </location>
</feature>
<proteinExistence type="inferred from homology"/>